<protein>
    <submittedName>
        <fullName evidence="1">Uncharacterized protein</fullName>
    </submittedName>
</protein>
<dbReference type="AlphaFoldDB" id="A0A6J4M9T9"/>
<proteinExistence type="predicted"/>
<reference evidence="1" key="1">
    <citation type="submission" date="2020-02" db="EMBL/GenBank/DDBJ databases">
        <authorList>
            <person name="Meier V. D."/>
        </authorList>
    </citation>
    <scope>NUCLEOTIDE SEQUENCE</scope>
    <source>
        <strain evidence="1">AVDCRST_MAG68</strain>
    </source>
</reference>
<gene>
    <name evidence="1" type="ORF">AVDCRST_MAG68-3907</name>
</gene>
<organism evidence="1">
    <name type="scientific">uncultured Gemmatimonadota bacterium</name>
    <dbReference type="NCBI Taxonomy" id="203437"/>
    <lineage>
        <taxon>Bacteria</taxon>
        <taxon>Pseudomonadati</taxon>
        <taxon>Gemmatimonadota</taxon>
        <taxon>environmental samples</taxon>
    </lineage>
</organism>
<accession>A0A6J4M9T9</accession>
<evidence type="ECO:0000313" key="1">
    <source>
        <dbReference type="EMBL" id="CAA9354207.1"/>
    </source>
</evidence>
<name>A0A6J4M9T9_9BACT</name>
<sequence>MARRAEFVEKRKGKVTVESANGLRGNSIDTATLNEDSIARFEAKWEDLAERMNIVPGKQVLQDLRTELKDKYVVNLTDAQIIDAFRPEEVPSDFGKLLEELDRFRQLGDPI</sequence>
<dbReference type="EMBL" id="CADCTW010000183">
    <property type="protein sequence ID" value="CAA9354207.1"/>
    <property type="molecule type" value="Genomic_DNA"/>
</dbReference>